<protein>
    <submittedName>
        <fullName evidence="1">Uncharacterized protein</fullName>
    </submittedName>
</protein>
<dbReference type="RefSeq" id="XP_040764168.1">
    <property type="nucleotide sequence ID" value="XM_040904425.1"/>
</dbReference>
<name>A0A165E844_9APHY</name>
<organism evidence="1 2">
    <name type="scientific">Laetiporus sulphureus 93-53</name>
    <dbReference type="NCBI Taxonomy" id="1314785"/>
    <lineage>
        <taxon>Eukaryota</taxon>
        <taxon>Fungi</taxon>
        <taxon>Dikarya</taxon>
        <taxon>Basidiomycota</taxon>
        <taxon>Agaricomycotina</taxon>
        <taxon>Agaricomycetes</taxon>
        <taxon>Polyporales</taxon>
        <taxon>Laetiporus</taxon>
    </lineage>
</organism>
<dbReference type="OrthoDB" id="2986975at2759"/>
<dbReference type="Proteomes" id="UP000076871">
    <property type="component" value="Unassembled WGS sequence"/>
</dbReference>
<keyword evidence="2" id="KW-1185">Reference proteome</keyword>
<sequence length="49" mass="5567">MTAAYAFTDYRSQGQTITYVIVDITTPPGGRMSLFNVQPLRRSLTQFRP</sequence>
<dbReference type="GeneID" id="63821455"/>
<reference evidence="1 2" key="1">
    <citation type="journal article" date="2016" name="Mol. Biol. Evol.">
        <title>Comparative Genomics of Early-Diverging Mushroom-Forming Fungi Provides Insights into the Origins of Lignocellulose Decay Capabilities.</title>
        <authorList>
            <person name="Nagy L.G."/>
            <person name="Riley R."/>
            <person name="Tritt A."/>
            <person name="Adam C."/>
            <person name="Daum C."/>
            <person name="Floudas D."/>
            <person name="Sun H."/>
            <person name="Yadav J.S."/>
            <person name="Pangilinan J."/>
            <person name="Larsson K.H."/>
            <person name="Matsuura K."/>
            <person name="Barry K."/>
            <person name="Labutti K."/>
            <person name="Kuo R."/>
            <person name="Ohm R.A."/>
            <person name="Bhattacharya S.S."/>
            <person name="Shirouzu T."/>
            <person name="Yoshinaga Y."/>
            <person name="Martin F.M."/>
            <person name="Grigoriev I.V."/>
            <person name="Hibbett D.S."/>
        </authorList>
    </citation>
    <scope>NUCLEOTIDE SEQUENCE [LARGE SCALE GENOMIC DNA]</scope>
    <source>
        <strain evidence="1 2">93-53</strain>
    </source>
</reference>
<gene>
    <name evidence="1" type="ORF">LAESUDRAFT_653477</name>
</gene>
<evidence type="ECO:0000313" key="1">
    <source>
        <dbReference type="EMBL" id="KZT06428.1"/>
    </source>
</evidence>
<proteinExistence type="predicted"/>
<dbReference type="EMBL" id="KV427624">
    <property type="protein sequence ID" value="KZT06428.1"/>
    <property type="molecule type" value="Genomic_DNA"/>
</dbReference>
<evidence type="ECO:0000313" key="2">
    <source>
        <dbReference type="Proteomes" id="UP000076871"/>
    </source>
</evidence>
<accession>A0A165E844</accession>
<dbReference type="AlphaFoldDB" id="A0A165E844"/>
<dbReference type="InParanoid" id="A0A165E844"/>